<dbReference type="PANTHER" id="PTHR46536">
    <property type="entry name" value="ARL14 EFFECTOR PROTEIN"/>
    <property type="match status" value="1"/>
</dbReference>
<dbReference type="RefSeq" id="XP_031413259.1">
    <property type="nucleotide sequence ID" value="XM_031557399.1"/>
</dbReference>
<dbReference type="GeneTree" id="ENSGT00940000160347"/>
<dbReference type="Ensembl" id="ENSMGAT00000023191.1">
    <property type="protein sequence ID" value="ENSMGAP00000033612.1"/>
    <property type="gene ID" value="ENSMGAG00000020795.1"/>
</dbReference>
<dbReference type="KEGG" id="mgp:104915346"/>
<feature type="region of interest" description="Disordered" evidence="1">
    <location>
        <begin position="1"/>
        <end position="57"/>
    </location>
</feature>
<dbReference type="PANTHER" id="PTHR46536:SF3">
    <property type="entry name" value="ARF7 EFFECTOR PROTEIN C-TERMINAL DOMAIN-CONTAINING PROTEIN"/>
    <property type="match status" value="1"/>
</dbReference>
<dbReference type="GeneID" id="104915346"/>
<evidence type="ECO:0000259" key="2">
    <source>
        <dbReference type="Pfam" id="PF14949"/>
    </source>
</evidence>
<proteinExistence type="predicted"/>
<protein>
    <submittedName>
        <fullName evidence="3">ARF like GTPase 14 effector protein like</fullName>
    </submittedName>
</protein>
<feature type="compositionally biased region" description="Basic and acidic residues" evidence="1">
    <location>
        <begin position="1"/>
        <end position="20"/>
    </location>
</feature>
<dbReference type="InterPro" id="IPR029264">
    <property type="entry name" value="ARF7EP_C"/>
</dbReference>
<reference evidence="3" key="2">
    <citation type="submission" date="2025-08" db="UniProtKB">
        <authorList>
            <consortium name="Ensembl"/>
        </authorList>
    </citation>
    <scope>IDENTIFICATION</scope>
</reference>
<dbReference type="Proteomes" id="UP000001645">
    <property type="component" value="Chromosome Z"/>
</dbReference>
<sequence length="165" mass="18755">MHVFHKGDMNDHMEENEKKSSTAQKTSAEESVCPAADKMTAEQLPKVKKEPQEGPEIADFNRATRVQRKKTRMKQDCFDKPKTPNMYDSHGRLLGSNIDLCDCLDENCLGCFYPCPKCNSTKCGPECRCNRKWVYDTIEAEDGNVINAFPFPTDPEFCSNNFVSE</sequence>
<dbReference type="InParanoid" id="A0A803YPB4"/>
<accession>A0A803YPB4</accession>
<keyword evidence="4" id="KW-1185">Reference proteome</keyword>
<evidence type="ECO:0000256" key="1">
    <source>
        <dbReference type="SAM" id="MobiDB-lite"/>
    </source>
</evidence>
<dbReference type="FunCoup" id="A0A803YPB4">
    <property type="interactions" value="4"/>
</dbReference>
<reference evidence="3 4" key="1">
    <citation type="journal article" date="2010" name="PLoS Biol.">
        <title>Multi-platform next-generation sequencing of the domestic turkey (Meleagris gallopavo): genome assembly and analysis.</title>
        <authorList>
            <person name="Dalloul R.A."/>
            <person name="Long J.A."/>
            <person name="Zimin A.V."/>
            <person name="Aslam L."/>
            <person name="Beal K."/>
            <person name="Blomberg L.A."/>
            <person name="Bouffard P."/>
            <person name="Burt D.W."/>
            <person name="Crasta O."/>
            <person name="Crooijmans R.P."/>
            <person name="Cooper K."/>
            <person name="Coulombe R.A."/>
            <person name="De S."/>
            <person name="Delany M.E."/>
            <person name="Dodgson J.B."/>
            <person name="Dong J.J."/>
            <person name="Evans C."/>
            <person name="Frederickson K.M."/>
            <person name="Flicek P."/>
            <person name="Florea L."/>
            <person name="Folkerts O."/>
            <person name="Groenen M.A."/>
            <person name="Harkins T.T."/>
            <person name="Herrero J."/>
            <person name="Hoffmann S."/>
            <person name="Megens H.J."/>
            <person name="Jiang A."/>
            <person name="de Jong P."/>
            <person name="Kaiser P."/>
            <person name="Kim H."/>
            <person name="Kim K.W."/>
            <person name="Kim S."/>
            <person name="Langenberger D."/>
            <person name="Lee M.K."/>
            <person name="Lee T."/>
            <person name="Mane S."/>
            <person name="Marcais G."/>
            <person name="Marz M."/>
            <person name="McElroy A.P."/>
            <person name="Modise T."/>
            <person name="Nefedov M."/>
            <person name="Notredame C."/>
            <person name="Paton I.R."/>
            <person name="Payne W.S."/>
            <person name="Pertea G."/>
            <person name="Prickett D."/>
            <person name="Puiu D."/>
            <person name="Qioa D."/>
            <person name="Raineri E."/>
            <person name="Ruffier M."/>
            <person name="Salzberg S.L."/>
            <person name="Schatz M.C."/>
            <person name="Scheuring C."/>
            <person name="Schmidt C.J."/>
            <person name="Schroeder S."/>
            <person name="Searle S.M."/>
            <person name="Smith E.J."/>
            <person name="Smith J."/>
            <person name="Sonstegard T.S."/>
            <person name="Stadler P.F."/>
            <person name="Tafer H."/>
            <person name="Tu Z.J."/>
            <person name="Van Tassell C.P."/>
            <person name="Vilella A.J."/>
            <person name="Williams K.P."/>
            <person name="Yorke J.A."/>
            <person name="Zhang L."/>
            <person name="Zhang H.B."/>
            <person name="Zhang X."/>
            <person name="Zhang Y."/>
            <person name="Reed K.M."/>
        </authorList>
    </citation>
    <scope>NUCLEOTIDE SEQUENCE [LARGE SCALE GENOMIC DNA]</scope>
</reference>
<dbReference type="OrthoDB" id="5984406at2759"/>
<organism evidence="3 4">
    <name type="scientific">Meleagris gallopavo</name>
    <name type="common">Wild turkey</name>
    <dbReference type="NCBI Taxonomy" id="9103"/>
    <lineage>
        <taxon>Eukaryota</taxon>
        <taxon>Metazoa</taxon>
        <taxon>Chordata</taxon>
        <taxon>Craniata</taxon>
        <taxon>Vertebrata</taxon>
        <taxon>Euteleostomi</taxon>
        <taxon>Archelosauria</taxon>
        <taxon>Archosauria</taxon>
        <taxon>Dinosauria</taxon>
        <taxon>Saurischia</taxon>
        <taxon>Theropoda</taxon>
        <taxon>Coelurosauria</taxon>
        <taxon>Aves</taxon>
        <taxon>Neognathae</taxon>
        <taxon>Galloanserae</taxon>
        <taxon>Galliformes</taxon>
        <taxon>Phasianidae</taxon>
        <taxon>Meleagridinae</taxon>
        <taxon>Meleagris</taxon>
    </lineage>
</organism>
<reference evidence="3" key="3">
    <citation type="submission" date="2025-09" db="UniProtKB">
        <authorList>
            <consortium name="Ensembl"/>
        </authorList>
    </citation>
    <scope>IDENTIFICATION</scope>
</reference>
<dbReference type="AlphaFoldDB" id="A0A803YPB4"/>
<gene>
    <name evidence="3" type="primary">ARL14EPL</name>
</gene>
<evidence type="ECO:0000313" key="4">
    <source>
        <dbReference type="Proteomes" id="UP000001645"/>
    </source>
</evidence>
<dbReference type="Pfam" id="PF14949">
    <property type="entry name" value="ARF7EP_C"/>
    <property type="match status" value="1"/>
</dbReference>
<feature type="domain" description="ARF7 effector protein C-terminal" evidence="2">
    <location>
        <begin position="52"/>
        <end position="141"/>
    </location>
</feature>
<evidence type="ECO:0000313" key="3">
    <source>
        <dbReference type="Ensembl" id="ENSMGAP00000033612.1"/>
    </source>
</evidence>
<name>A0A803YPB4_MELGA</name>
<dbReference type="CTD" id="644100"/>